<dbReference type="PANTHER" id="PTHR37316:SF3">
    <property type="entry name" value="TEICHOIC ACID GLYCEROL-PHOSPHATE TRANSFERASE"/>
    <property type="match status" value="1"/>
</dbReference>
<dbReference type="Gene3D" id="3.40.50.12580">
    <property type="match status" value="1"/>
</dbReference>
<evidence type="ECO:0000256" key="2">
    <source>
        <dbReference type="ARBA" id="ARBA00010488"/>
    </source>
</evidence>
<evidence type="ECO:0000259" key="8">
    <source>
        <dbReference type="Pfam" id="PF00535"/>
    </source>
</evidence>
<feature type="compositionally biased region" description="Low complexity" evidence="7">
    <location>
        <begin position="231"/>
        <end position="250"/>
    </location>
</feature>
<dbReference type="CDD" id="cd00761">
    <property type="entry name" value="Glyco_tranf_GTA_type"/>
    <property type="match status" value="1"/>
</dbReference>
<dbReference type="EMBL" id="SUMC01000001">
    <property type="protein sequence ID" value="TKA13506.1"/>
    <property type="molecule type" value="Genomic_DNA"/>
</dbReference>
<dbReference type="Pfam" id="PF00535">
    <property type="entry name" value="Glycos_transf_2"/>
    <property type="match status" value="1"/>
</dbReference>
<evidence type="ECO:0000256" key="1">
    <source>
        <dbReference type="ARBA" id="ARBA00004202"/>
    </source>
</evidence>
<evidence type="ECO:0000256" key="3">
    <source>
        <dbReference type="ARBA" id="ARBA00022475"/>
    </source>
</evidence>
<evidence type="ECO:0000313" key="10">
    <source>
        <dbReference type="Proteomes" id="UP000305778"/>
    </source>
</evidence>
<dbReference type="Gene3D" id="3.40.50.11820">
    <property type="match status" value="1"/>
</dbReference>
<reference evidence="9 10" key="1">
    <citation type="submission" date="2019-04" db="EMBL/GenBank/DDBJ databases">
        <title>Streptomyces oryziradicis sp. nov., a novel actinomycete isolated from rhizosphere soil of rice (Oryza sativa L.).</title>
        <authorList>
            <person name="Li C."/>
        </authorList>
    </citation>
    <scope>NUCLEOTIDE SEQUENCE [LARGE SCALE GENOMIC DNA]</scope>
    <source>
        <strain evidence="9 10">NEAU-C40</strain>
    </source>
</reference>
<dbReference type="InterPro" id="IPR051612">
    <property type="entry name" value="Teichoic_Acid_Biosynth"/>
</dbReference>
<evidence type="ECO:0000256" key="4">
    <source>
        <dbReference type="ARBA" id="ARBA00022679"/>
    </source>
</evidence>
<comment type="subcellular location">
    <subcellularLocation>
        <location evidence="1">Cell membrane</location>
        <topology evidence="1">Peripheral membrane protein</topology>
    </subcellularLocation>
</comment>
<keyword evidence="3" id="KW-1003">Cell membrane</keyword>
<dbReference type="SUPFAM" id="SSF53448">
    <property type="entry name" value="Nucleotide-diphospho-sugar transferases"/>
    <property type="match status" value="1"/>
</dbReference>
<keyword evidence="6" id="KW-0472">Membrane</keyword>
<dbReference type="GO" id="GO:0019350">
    <property type="term" value="P:teichoic acid biosynthetic process"/>
    <property type="evidence" value="ECO:0007669"/>
    <property type="project" value="UniProtKB-KW"/>
</dbReference>
<dbReference type="GO" id="GO:0005886">
    <property type="term" value="C:plasma membrane"/>
    <property type="evidence" value="ECO:0007669"/>
    <property type="project" value="UniProtKB-SubCell"/>
</dbReference>
<accession>A0A4U0STZ3</accession>
<feature type="region of interest" description="Disordered" evidence="7">
    <location>
        <begin position="740"/>
        <end position="767"/>
    </location>
</feature>
<evidence type="ECO:0000256" key="5">
    <source>
        <dbReference type="ARBA" id="ARBA00022944"/>
    </source>
</evidence>
<organism evidence="9 10">
    <name type="scientific">Actinacidiphila oryziradicis</name>
    <dbReference type="NCBI Taxonomy" id="2571141"/>
    <lineage>
        <taxon>Bacteria</taxon>
        <taxon>Bacillati</taxon>
        <taxon>Actinomycetota</taxon>
        <taxon>Actinomycetes</taxon>
        <taxon>Kitasatosporales</taxon>
        <taxon>Streptomycetaceae</taxon>
        <taxon>Actinacidiphila</taxon>
    </lineage>
</organism>
<dbReference type="GO" id="GO:0047355">
    <property type="term" value="F:CDP-glycerol glycerophosphotransferase activity"/>
    <property type="evidence" value="ECO:0007669"/>
    <property type="project" value="InterPro"/>
</dbReference>
<feature type="domain" description="Glycosyltransferase 2-like" evidence="8">
    <location>
        <begin position="5"/>
        <end position="103"/>
    </location>
</feature>
<evidence type="ECO:0000256" key="6">
    <source>
        <dbReference type="ARBA" id="ARBA00023136"/>
    </source>
</evidence>
<proteinExistence type="inferred from homology"/>
<dbReference type="Pfam" id="PF04464">
    <property type="entry name" value="Glyphos_transf"/>
    <property type="match status" value="1"/>
</dbReference>
<evidence type="ECO:0000313" key="9">
    <source>
        <dbReference type="EMBL" id="TKA13506.1"/>
    </source>
</evidence>
<dbReference type="OrthoDB" id="3183633at2"/>
<dbReference type="SUPFAM" id="SSF53756">
    <property type="entry name" value="UDP-Glycosyltransferase/glycogen phosphorylase"/>
    <property type="match status" value="1"/>
</dbReference>
<dbReference type="InterPro" id="IPR043149">
    <property type="entry name" value="TagF_N"/>
</dbReference>
<comment type="similarity">
    <text evidence="2">Belongs to the CDP-glycerol glycerophosphotransferase family.</text>
</comment>
<sequence length="767" mass="83507">MPRFSVVVPAHKVQGFLRVCLESVLDQSYGDLELLAVDDCSPDASGAIIDELAARDARLRPLHLPRTGGPGPARNAGAAHADGDYLLFLDGDDLLAPGALAAIDARLRESGDPEVLLFGHERADIWERVSPRDDELSLSGPFAAFPAAWNRAVRRDFWQLLPGFGDGPYEDLPLAYDMLLAAAPGRVACLDRVCVIWRERRRGSFTTTPGRQHFAVLARYDEVFAALGPGPGAAAPSSSNAGRADAAGPGQTTGPGPGHASLVGTAHAVVYRAMADRLLEVLDDPRRIAPADRAEFFREAARSLRRHRPPGYAAPPGPEGVRLRTAVAGSYGAYRALELGAKAARTLGGRKNTAARKAYAQYYRTQLRRPVDENLVVYGAYWNRGVSCNPAAVYRKARELAPHLHGVWVVNRKDREAVPEGVDCVEVNSRRYWEVLARAKYLVNNANFTGEVIKRPEQVYLQTHHGTPLKHMGMDLRAHPAAGKSISFTRLLGHADQWDFSVSANQHSTEIWERVYPSDYETLPAGYPRNDAFFAATADDVRRLRAALGIQPGSIAILYAPTHRDYQRDFVPPLDLARLARELGPGHVILLRAHYFYGAARTAGLPEGVLDVSAHPSVEELCLASDALLTDYSSLMFDYANLDRPILVHAADWDTYRAARGVYFDLTAEPPGLVLEDEAGIAAAFRSGAWDAPAPTALRAAFRSRFCPYDDGRAAERIVRRVLLGEPGLLPVLPLPERTVAPSPRQVAPAGSPPPDHAVSVLPDAAE</sequence>
<dbReference type="InterPro" id="IPR029044">
    <property type="entry name" value="Nucleotide-diphossugar_trans"/>
</dbReference>
<gene>
    <name evidence="9" type="ORF">FCI23_02140</name>
</gene>
<dbReference type="InterPro" id="IPR001173">
    <property type="entry name" value="Glyco_trans_2-like"/>
</dbReference>
<name>A0A4U0STZ3_9ACTN</name>
<feature type="region of interest" description="Disordered" evidence="7">
    <location>
        <begin position="231"/>
        <end position="261"/>
    </location>
</feature>
<keyword evidence="4 9" id="KW-0808">Transferase</keyword>
<dbReference type="AlphaFoldDB" id="A0A4U0STZ3"/>
<dbReference type="PANTHER" id="PTHR37316">
    <property type="entry name" value="TEICHOIC ACID GLYCEROL-PHOSPHATE PRIMASE"/>
    <property type="match status" value="1"/>
</dbReference>
<protein>
    <submittedName>
        <fullName evidence="9">Glycosyltransferase</fullName>
    </submittedName>
</protein>
<dbReference type="InterPro" id="IPR043148">
    <property type="entry name" value="TagF_C"/>
</dbReference>
<dbReference type="RefSeq" id="WP_136721665.1">
    <property type="nucleotide sequence ID" value="NZ_SUMC01000001.1"/>
</dbReference>
<dbReference type="Proteomes" id="UP000305778">
    <property type="component" value="Unassembled WGS sequence"/>
</dbReference>
<evidence type="ECO:0000256" key="7">
    <source>
        <dbReference type="SAM" id="MobiDB-lite"/>
    </source>
</evidence>
<comment type="caution">
    <text evidence="9">The sequence shown here is derived from an EMBL/GenBank/DDBJ whole genome shotgun (WGS) entry which is preliminary data.</text>
</comment>
<dbReference type="InterPro" id="IPR007554">
    <property type="entry name" value="Glycerophosphate_synth"/>
</dbReference>
<keyword evidence="10" id="KW-1185">Reference proteome</keyword>
<keyword evidence="5" id="KW-0777">Teichoic acid biosynthesis</keyword>
<dbReference type="Gene3D" id="3.90.550.10">
    <property type="entry name" value="Spore Coat Polysaccharide Biosynthesis Protein SpsA, Chain A"/>
    <property type="match status" value="1"/>
</dbReference>